<feature type="region of interest" description="Disordered" evidence="4">
    <location>
        <begin position="155"/>
        <end position="222"/>
    </location>
</feature>
<feature type="compositionally biased region" description="Low complexity" evidence="4">
    <location>
        <begin position="155"/>
        <end position="164"/>
    </location>
</feature>
<dbReference type="GO" id="GO:1990526">
    <property type="term" value="C:Ste12p-Dig1p-Dig2p complex"/>
    <property type="evidence" value="ECO:0007669"/>
    <property type="project" value="TreeGrafter"/>
</dbReference>
<comment type="caution">
    <text evidence="6">The sequence shown here is derived from an EMBL/GenBank/DDBJ whole genome shotgun (WGS) entry which is preliminary data.</text>
</comment>
<dbReference type="PANTHER" id="PTHR47427">
    <property type="entry name" value="PROTEIN STE12"/>
    <property type="match status" value="1"/>
</dbReference>
<name>A0A642UXJ5_DIURU</name>
<feature type="compositionally biased region" description="Polar residues" evidence="4">
    <location>
        <begin position="282"/>
        <end position="293"/>
    </location>
</feature>
<feature type="region of interest" description="Disordered" evidence="4">
    <location>
        <begin position="278"/>
        <end position="302"/>
    </location>
</feature>
<protein>
    <recommendedName>
        <fullName evidence="5">C2H2-type domain-containing protein</fullName>
    </recommendedName>
</protein>
<dbReference type="Proteomes" id="UP000449547">
    <property type="component" value="Unassembled WGS sequence"/>
</dbReference>
<dbReference type="VEuPathDB" id="FungiDB:DIURU_000605"/>
<dbReference type="SMART" id="SM00355">
    <property type="entry name" value="ZnF_C2H2"/>
    <property type="match status" value="2"/>
</dbReference>
<sequence>MASSASSSAPESTIDVAADSSPAPTLVHRHSEPVGATEATVDPKDLFGGTNMASLGSWGAPASATSAASFILERGRSQSLGSLPLDFSSFGFDLTASATVRDTVADVSPLGEVAEASMPDMVPVLTANDTLDDVSLPEMPSLPTMSMSSLASMPPLPLHAAPSQAPAPAPMAAPQAAPVATSPVDTVPDSSASAAAPAPPPRKRAKSEAMAPTSPSSANPEDIVYPCRECAKVFKRSEHLKRHVRSVHSDIRPFHCSYCEKKFSRSDNLAQHTKTHLRTDADGNTSVVYGNPNSRKRKSTSG</sequence>
<dbReference type="AlphaFoldDB" id="A0A642UXJ5"/>
<evidence type="ECO:0000256" key="3">
    <source>
        <dbReference type="PROSITE-ProRule" id="PRU00042"/>
    </source>
</evidence>
<evidence type="ECO:0000313" key="6">
    <source>
        <dbReference type="EMBL" id="KAA8907285.1"/>
    </source>
</evidence>
<dbReference type="OrthoDB" id="654211at2759"/>
<dbReference type="EMBL" id="SWFT01000026">
    <property type="protein sequence ID" value="KAA8907285.1"/>
    <property type="molecule type" value="Genomic_DNA"/>
</dbReference>
<dbReference type="GO" id="GO:0005634">
    <property type="term" value="C:nucleus"/>
    <property type="evidence" value="ECO:0007669"/>
    <property type="project" value="UniProtKB-SubCell"/>
</dbReference>
<feature type="domain" description="C2H2-type" evidence="5">
    <location>
        <begin position="254"/>
        <end position="281"/>
    </location>
</feature>
<dbReference type="InterPro" id="IPR036236">
    <property type="entry name" value="Znf_C2H2_sf"/>
</dbReference>
<proteinExistence type="predicted"/>
<comment type="subcellular location">
    <subcellularLocation>
        <location evidence="1">Nucleus</location>
    </subcellularLocation>
</comment>
<dbReference type="Gene3D" id="3.30.160.60">
    <property type="entry name" value="Classic Zinc Finger"/>
    <property type="match status" value="2"/>
</dbReference>
<evidence type="ECO:0000256" key="1">
    <source>
        <dbReference type="ARBA" id="ARBA00004123"/>
    </source>
</evidence>
<keyword evidence="7" id="KW-1185">Reference proteome</keyword>
<dbReference type="PROSITE" id="PS50157">
    <property type="entry name" value="ZINC_FINGER_C2H2_2"/>
    <property type="match status" value="2"/>
</dbReference>
<evidence type="ECO:0000259" key="5">
    <source>
        <dbReference type="PROSITE" id="PS50157"/>
    </source>
</evidence>
<dbReference type="InterPro" id="IPR013087">
    <property type="entry name" value="Znf_C2H2_type"/>
</dbReference>
<dbReference type="FunFam" id="3.30.160.60:FF:001397">
    <property type="entry name" value="Datilografo, isoform A"/>
    <property type="match status" value="1"/>
</dbReference>
<dbReference type="GO" id="GO:1990527">
    <property type="term" value="C:Tec1p-Ste12p-Dig1p complex"/>
    <property type="evidence" value="ECO:0007669"/>
    <property type="project" value="TreeGrafter"/>
</dbReference>
<dbReference type="RefSeq" id="XP_034014594.1">
    <property type="nucleotide sequence ID" value="XM_034158872.1"/>
</dbReference>
<reference evidence="6 7" key="1">
    <citation type="submission" date="2019-07" db="EMBL/GenBank/DDBJ databases">
        <title>Genome assembly of two rare yeast pathogens: Diutina rugosa and Trichomonascus ciferrii.</title>
        <authorList>
            <person name="Mixao V."/>
            <person name="Saus E."/>
            <person name="Hansen A."/>
            <person name="Lass-Flor C."/>
            <person name="Gabaldon T."/>
        </authorList>
    </citation>
    <scope>NUCLEOTIDE SEQUENCE [LARGE SCALE GENOMIC DNA]</scope>
    <source>
        <strain evidence="6 7">CBS 613</strain>
    </source>
</reference>
<dbReference type="PANTHER" id="PTHR47427:SF2">
    <property type="entry name" value="C2H2-TYPE DOMAIN-CONTAINING PROTEIN"/>
    <property type="match status" value="1"/>
</dbReference>
<dbReference type="PROSITE" id="PS00028">
    <property type="entry name" value="ZINC_FINGER_C2H2_1"/>
    <property type="match status" value="2"/>
</dbReference>
<keyword evidence="3" id="KW-0863">Zinc-finger</keyword>
<gene>
    <name evidence="6" type="ORF">DIURU_000605</name>
</gene>
<dbReference type="GO" id="GO:0008270">
    <property type="term" value="F:zinc ion binding"/>
    <property type="evidence" value="ECO:0007669"/>
    <property type="project" value="UniProtKB-KW"/>
</dbReference>
<evidence type="ECO:0000313" key="7">
    <source>
        <dbReference type="Proteomes" id="UP000449547"/>
    </source>
</evidence>
<accession>A0A642UXJ5</accession>
<keyword evidence="3" id="KW-0862">Zinc</keyword>
<organism evidence="6 7">
    <name type="scientific">Diutina rugosa</name>
    <name type="common">Yeast</name>
    <name type="synonym">Candida rugosa</name>
    <dbReference type="NCBI Taxonomy" id="5481"/>
    <lineage>
        <taxon>Eukaryota</taxon>
        <taxon>Fungi</taxon>
        <taxon>Dikarya</taxon>
        <taxon>Ascomycota</taxon>
        <taxon>Saccharomycotina</taxon>
        <taxon>Pichiomycetes</taxon>
        <taxon>Debaryomycetaceae</taxon>
        <taxon>Diutina</taxon>
    </lineage>
</organism>
<dbReference type="SUPFAM" id="SSF57667">
    <property type="entry name" value="beta-beta-alpha zinc fingers"/>
    <property type="match status" value="1"/>
</dbReference>
<keyword evidence="2" id="KW-0539">Nucleus</keyword>
<keyword evidence="3" id="KW-0479">Metal-binding</keyword>
<feature type="domain" description="C2H2-type" evidence="5">
    <location>
        <begin position="225"/>
        <end position="253"/>
    </location>
</feature>
<dbReference type="InterPro" id="IPR052127">
    <property type="entry name" value="STE12_transcription_factor"/>
</dbReference>
<feature type="region of interest" description="Disordered" evidence="4">
    <location>
        <begin position="1"/>
        <end position="45"/>
    </location>
</feature>
<feature type="compositionally biased region" description="Low complexity" evidence="4">
    <location>
        <begin position="172"/>
        <end position="196"/>
    </location>
</feature>
<dbReference type="Pfam" id="PF00096">
    <property type="entry name" value="zf-C2H2"/>
    <property type="match status" value="2"/>
</dbReference>
<dbReference type="GO" id="GO:0003700">
    <property type="term" value="F:DNA-binding transcription factor activity"/>
    <property type="evidence" value="ECO:0007669"/>
    <property type="project" value="TreeGrafter"/>
</dbReference>
<evidence type="ECO:0000256" key="4">
    <source>
        <dbReference type="SAM" id="MobiDB-lite"/>
    </source>
</evidence>
<dbReference type="GeneID" id="54779258"/>
<evidence type="ECO:0000256" key="2">
    <source>
        <dbReference type="ARBA" id="ARBA00023242"/>
    </source>
</evidence>